<dbReference type="InterPro" id="IPR035985">
    <property type="entry name" value="Ubiquitin-activating_enz"/>
</dbReference>
<accession>A0A9P6Z9T6</accession>
<evidence type="ECO:0000259" key="5">
    <source>
        <dbReference type="Pfam" id="PF00899"/>
    </source>
</evidence>
<dbReference type="InterPro" id="IPR045886">
    <property type="entry name" value="ThiF/MoeB/HesA"/>
</dbReference>
<organism evidence="6 7">
    <name type="scientific">Rhizopus delemar</name>
    <dbReference type="NCBI Taxonomy" id="936053"/>
    <lineage>
        <taxon>Eukaryota</taxon>
        <taxon>Fungi</taxon>
        <taxon>Fungi incertae sedis</taxon>
        <taxon>Mucoromycota</taxon>
        <taxon>Mucoromycotina</taxon>
        <taxon>Mucoromycetes</taxon>
        <taxon>Mucorales</taxon>
        <taxon>Mucorineae</taxon>
        <taxon>Rhizopodaceae</taxon>
        <taxon>Rhizopus</taxon>
    </lineage>
</organism>
<dbReference type="GO" id="GO:0045116">
    <property type="term" value="P:protein neddylation"/>
    <property type="evidence" value="ECO:0007669"/>
    <property type="project" value="UniProtKB-UniRule"/>
</dbReference>
<dbReference type="GO" id="GO:0005737">
    <property type="term" value="C:cytoplasm"/>
    <property type="evidence" value="ECO:0007669"/>
    <property type="project" value="TreeGrafter"/>
</dbReference>
<evidence type="ECO:0000256" key="1">
    <source>
        <dbReference type="ARBA" id="ARBA00005032"/>
    </source>
</evidence>
<name>A0A9P6Z9T6_9FUNG</name>
<dbReference type="Proteomes" id="UP000740926">
    <property type="component" value="Unassembled WGS sequence"/>
</dbReference>
<evidence type="ECO:0000256" key="3">
    <source>
        <dbReference type="ARBA" id="ARBA00022786"/>
    </source>
</evidence>
<dbReference type="InterPro" id="IPR030667">
    <property type="entry name" value="APP-BP1"/>
</dbReference>
<evidence type="ECO:0000256" key="4">
    <source>
        <dbReference type="PIRNR" id="PIRNR039099"/>
    </source>
</evidence>
<protein>
    <recommendedName>
        <fullName evidence="4">NEDD8-activating enzyme E1 regulatory subunit</fullName>
    </recommendedName>
</protein>
<dbReference type="AlphaFoldDB" id="A0A9P6Z9T6"/>
<dbReference type="Gene3D" id="3.40.50.720">
    <property type="entry name" value="NAD(P)-binding Rossmann-like Domain"/>
    <property type="match status" value="2"/>
</dbReference>
<dbReference type="InterPro" id="IPR000594">
    <property type="entry name" value="ThiF_NAD_FAD-bd"/>
</dbReference>
<comment type="caution">
    <text evidence="6">The sequence shown here is derived from an EMBL/GenBank/DDBJ whole genome shotgun (WGS) entry which is preliminary data.</text>
</comment>
<dbReference type="PANTHER" id="PTHR10953:SF29">
    <property type="entry name" value="NEDD8-ACTIVATING ENZYME E1 REGULATORY SUBUNIT"/>
    <property type="match status" value="1"/>
</dbReference>
<feature type="domain" description="THIF-type NAD/FAD binding fold" evidence="5">
    <location>
        <begin position="7"/>
        <end position="93"/>
    </location>
</feature>
<dbReference type="GO" id="GO:0019781">
    <property type="term" value="F:NEDD8 activating enzyme activity"/>
    <property type="evidence" value="ECO:0007669"/>
    <property type="project" value="UniProtKB-UniRule"/>
</dbReference>
<reference evidence="6 7" key="1">
    <citation type="journal article" date="2020" name="Microb. Genom.">
        <title>Genetic diversity of clinical and environmental Mucorales isolates obtained from an investigation of mucormycosis cases among solid organ transplant recipients.</title>
        <authorList>
            <person name="Nguyen M.H."/>
            <person name="Kaul D."/>
            <person name="Muto C."/>
            <person name="Cheng S.J."/>
            <person name="Richter R.A."/>
            <person name="Bruno V.M."/>
            <person name="Liu G."/>
            <person name="Beyhan S."/>
            <person name="Sundermann A.J."/>
            <person name="Mounaud S."/>
            <person name="Pasculle A.W."/>
            <person name="Nierman W.C."/>
            <person name="Driscoll E."/>
            <person name="Cumbie R."/>
            <person name="Clancy C.J."/>
            <person name="Dupont C.L."/>
        </authorList>
    </citation>
    <scope>NUCLEOTIDE SEQUENCE [LARGE SCALE GENOMIC DNA]</scope>
    <source>
        <strain evidence="6 7">GL24</strain>
    </source>
</reference>
<proteinExistence type="inferred from homology"/>
<dbReference type="Pfam" id="PF00899">
    <property type="entry name" value="ThiF"/>
    <property type="match status" value="1"/>
</dbReference>
<evidence type="ECO:0000256" key="2">
    <source>
        <dbReference type="ARBA" id="ARBA00006868"/>
    </source>
</evidence>
<sequence>MISILWAITGQQALEEAHVCLLYATSTGCEIIKNLVLPGIGNVTIIDHSKVTEEDVQNNFFLDPESIGQSKAKSAAELLQELNEDAKVVYIEKVSQIDPLELIRNDTKAFDEFTMIITVNMLEDDVLKLASVCQNKTLFAVKSNGLVGMFSIQAPEHTIIESHPENAVDLRLGCPFTELVDYASTFDLDTLDQTDHSHVPFVIIILKFVDAYKAKHEGKVPQSYQERKELIQMIHEGMRIPDEENFHEAVSHVWRLSSTASIPSEIQQIFDDPSCQNANANSPYFWILAKAVRDFVENEGQGQLPLSGKLPDMKADTMKYIGLQNVYRQKALFDLNAVKERVKALLKDGDQIISDEIIQTFCKNTGHIKVIQYRPFSAYYGQVKKIVQWIKEEENICYGLVFKAADKFNSLYGRPPASLDDYGALKEQTLALLESISIPLEQAQAFVENEAMEKSLKNFVRFGNKEVANIAALLGGIVAQEAIKLITHQYIPINNTCIFNGITATSNVFEL</sequence>
<dbReference type="EMBL" id="JAANIU010000247">
    <property type="protein sequence ID" value="KAG1573744.1"/>
    <property type="molecule type" value="Genomic_DNA"/>
</dbReference>
<keyword evidence="7" id="KW-1185">Reference proteome</keyword>
<dbReference type="PANTHER" id="PTHR10953">
    <property type="entry name" value="UBIQUITIN-ACTIVATING ENZYME E1"/>
    <property type="match status" value="1"/>
</dbReference>
<comment type="pathway">
    <text evidence="1 4">Protein modification; protein neddylation.</text>
</comment>
<evidence type="ECO:0000313" key="6">
    <source>
        <dbReference type="EMBL" id="KAG1573744.1"/>
    </source>
</evidence>
<gene>
    <name evidence="6" type="ORF">G6F50_002578</name>
</gene>
<evidence type="ECO:0000313" key="7">
    <source>
        <dbReference type="Proteomes" id="UP000740926"/>
    </source>
</evidence>
<dbReference type="SUPFAM" id="SSF69572">
    <property type="entry name" value="Activating enzymes of the ubiquitin-like proteins"/>
    <property type="match status" value="1"/>
</dbReference>
<keyword evidence="3 4" id="KW-0833">Ubl conjugation pathway</keyword>
<dbReference type="PIRSF" id="PIRSF039099">
    <property type="entry name" value="APP-BP1"/>
    <property type="match status" value="1"/>
</dbReference>
<comment type="function">
    <text evidence="4">Regulatory subunit of the dimeric UBA3-ULA1 E1 enzyme.</text>
</comment>
<comment type="similarity">
    <text evidence="2 4">Belongs to the ubiquitin-activating E1 family. ULA1 subfamily.</text>
</comment>